<evidence type="ECO:0000256" key="11">
    <source>
        <dbReference type="ARBA" id="ARBA00035845"/>
    </source>
</evidence>
<dbReference type="FunFam" id="3.10.110.10:FF:000039">
    <property type="entry name" value="Ubiquitin-conjugating enzyme E2 C"/>
    <property type="match status" value="1"/>
</dbReference>
<keyword evidence="7 20" id="KW-0833">Ubl conjugation pathway</keyword>
<dbReference type="GO" id="GO:0051301">
    <property type="term" value="P:cell division"/>
    <property type="evidence" value="ECO:0007669"/>
    <property type="project" value="UniProtKB-KW"/>
</dbReference>
<dbReference type="GO" id="GO:0005524">
    <property type="term" value="F:ATP binding"/>
    <property type="evidence" value="ECO:0007669"/>
    <property type="project" value="UniProtKB-UniRule"/>
</dbReference>
<dbReference type="InterPro" id="IPR023313">
    <property type="entry name" value="UBQ-conjugating_AS"/>
</dbReference>
<evidence type="ECO:0000256" key="9">
    <source>
        <dbReference type="ARBA" id="ARBA00022843"/>
    </source>
</evidence>
<dbReference type="PROSITE" id="PS50127">
    <property type="entry name" value="UBC_2"/>
    <property type="match status" value="1"/>
</dbReference>
<evidence type="ECO:0000256" key="2">
    <source>
        <dbReference type="ARBA" id="ARBA00012486"/>
    </source>
</evidence>
<dbReference type="RefSeq" id="XP_026485241.1">
    <property type="nucleotide sequence ID" value="XM_026629456.2"/>
</dbReference>
<dbReference type="CDD" id="cd23791">
    <property type="entry name" value="UBCc_UBE2C"/>
    <property type="match status" value="1"/>
</dbReference>
<dbReference type="EC" id="2.3.2.24" evidence="12"/>
<evidence type="ECO:0000256" key="15">
    <source>
        <dbReference type="ARBA" id="ARBA00042312"/>
    </source>
</evidence>
<accession>A0A8B8HNX6</accession>
<comment type="catalytic activity">
    <reaction evidence="11">
        <text>S-ubiquitinyl-[E1 ubiquitin-activating enzyme]-L-cysteine + [acceptor protein]-L-lysine = [E1 ubiquitin-activating enzyme]-L-cysteine + N(6)-monoubiquitinyl-[acceptor protein]-L-lysine.</text>
        <dbReference type="EC" id="2.3.2.24"/>
    </reaction>
</comment>
<comment type="function">
    <text evidence="18">Accepts ubiquitin from the E1 complex and catalyzes its covalent attachment to other proteins. In vitro catalyzes 'Lys-11'- and 'Lys-48'-linked polyubiquitination. Acts as an essential factor of the anaphase promoting complex/cyclosome (APC/C), a cell cycle-regulated ubiquitin ligase that controls progression through mitosis. Acts by initiating 'Lys-11'-linked polyubiquitin chains on APC/C substrates, leading to the degradation of APC/C substrates by the proteasome and promoting mitotic exit.</text>
</comment>
<name>A0A8B8HNX6_VANTA</name>
<dbReference type="InterPro" id="IPR000608">
    <property type="entry name" value="UBC"/>
</dbReference>
<keyword evidence="3" id="KW-0132">Cell division</keyword>
<evidence type="ECO:0000256" key="19">
    <source>
        <dbReference type="PROSITE-ProRule" id="PRU10133"/>
    </source>
</evidence>
<evidence type="ECO:0000256" key="10">
    <source>
        <dbReference type="ARBA" id="ARBA00023306"/>
    </source>
</evidence>
<evidence type="ECO:0000256" key="16">
    <source>
        <dbReference type="ARBA" id="ARBA00042389"/>
    </source>
</evidence>
<evidence type="ECO:0000256" key="20">
    <source>
        <dbReference type="RuleBase" id="RU362109"/>
    </source>
</evidence>
<dbReference type="SUPFAM" id="SSF54495">
    <property type="entry name" value="UBC-like"/>
    <property type="match status" value="1"/>
</dbReference>
<dbReference type="PANTHER" id="PTHR24067">
    <property type="entry name" value="UBIQUITIN-CONJUGATING ENZYME E2"/>
    <property type="match status" value="1"/>
</dbReference>
<protein>
    <recommendedName>
        <fullName evidence="13">Ubiquitin-conjugating enzyme E2 C</fullName>
        <ecNumber evidence="2">2.3.2.23</ecNumber>
        <ecNumber evidence="12">2.3.2.24</ecNumber>
    </recommendedName>
    <alternativeName>
        <fullName evidence="17">(E3-independent) E2 ubiquitin-conjugating enzyme C</fullName>
    </alternativeName>
    <alternativeName>
        <fullName evidence="14">E2 ubiquitin-conjugating enzyme C</fullName>
    </alternativeName>
    <alternativeName>
        <fullName evidence="16">Ubiquitin carrier protein C</fullName>
    </alternativeName>
    <alternativeName>
        <fullName evidence="15">Ubiquitin-protein ligase C</fullName>
    </alternativeName>
</protein>
<keyword evidence="5 20" id="KW-0547">Nucleotide-binding</keyword>
<keyword evidence="10" id="KW-0131">Cell cycle</keyword>
<evidence type="ECO:0000256" key="1">
    <source>
        <dbReference type="ARBA" id="ARBA00000485"/>
    </source>
</evidence>
<evidence type="ECO:0000256" key="6">
    <source>
        <dbReference type="ARBA" id="ARBA00022776"/>
    </source>
</evidence>
<evidence type="ECO:0000256" key="14">
    <source>
        <dbReference type="ARBA" id="ARBA00041791"/>
    </source>
</evidence>
<dbReference type="OMA" id="NDNIMKW"/>
<evidence type="ECO:0000256" key="17">
    <source>
        <dbReference type="ARBA" id="ARBA00042725"/>
    </source>
</evidence>
<dbReference type="InterPro" id="IPR016135">
    <property type="entry name" value="UBQ-conjugating_enzyme/RWD"/>
</dbReference>
<evidence type="ECO:0000256" key="18">
    <source>
        <dbReference type="ARBA" id="ARBA00058373"/>
    </source>
</evidence>
<dbReference type="OrthoDB" id="10253686at2759"/>
<keyword evidence="8 20" id="KW-0067">ATP-binding</keyword>
<evidence type="ECO:0000256" key="8">
    <source>
        <dbReference type="ARBA" id="ARBA00022840"/>
    </source>
</evidence>
<feature type="domain" description="UBC core" evidence="21">
    <location>
        <begin position="63"/>
        <end position="208"/>
    </location>
</feature>
<reference evidence="23" key="1">
    <citation type="submission" date="2025-08" db="UniProtKB">
        <authorList>
            <consortium name="RefSeq"/>
        </authorList>
    </citation>
    <scope>IDENTIFICATION</scope>
    <source>
        <tissue evidence="23">Whole body</tissue>
    </source>
</reference>
<dbReference type="EC" id="2.3.2.23" evidence="2"/>
<dbReference type="InterPro" id="IPR050113">
    <property type="entry name" value="Ub_conjugating_enzyme"/>
</dbReference>
<comment type="catalytic activity">
    <reaction evidence="1">
        <text>S-ubiquitinyl-[E1 ubiquitin-activating enzyme]-L-cysteine + [E2 ubiquitin-conjugating enzyme]-L-cysteine = [E1 ubiquitin-activating enzyme]-L-cysteine + S-ubiquitinyl-[E2 ubiquitin-conjugating enzyme]-L-cysteine.</text>
        <dbReference type="EC" id="2.3.2.23"/>
    </reaction>
</comment>
<dbReference type="GO" id="GO:0061631">
    <property type="term" value="F:ubiquitin conjugating enzyme activity"/>
    <property type="evidence" value="ECO:0007669"/>
    <property type="project" value="UniProtKB-EC"/>
</dbReference>
<keyword evidence="4" id="KW-0808">Transferase</keyword>
<sequence length="209" mass="24230">MKYPIKFELFKINRKSSSPNRHRVISYFDFWNIMAQNINPHYASSSNPAKQNEDTIKLKDNHAVSKRLQKELMELMRCADKGISAFPESENLFKWIGTINGPLETVYAGHKYKLSLEFPNSYPYAPPVVKFLTPCFHPNVDGCGSICLDILKDKWTALYDVRTVLLSIQSLLAEPNTQSPLNQQASYLWNNQPAYKKYLDEFYNKHRDS</sequence>
<dbReference type="Gene3D" id="3.10.110.10">
    <property type="entry name" value="Ubiquitin Conjugating Enzyme"/>
    <property type="match status" value="1"/>
</dbReference>
<evidence type="ECO:0000256" key="7">
    <source>
        <dbReference type="ARBA" id="ARBA00022786"/>
    </source>
</evidence>
<keyword evidence="22" id="KW-1185">Reference proteome</keyword>
<evidence type="ECO:0000256" key="12">
    <source>
        <dbReference type="ARBA" id="ARBA00039076"/>
    </source>
</evidence>
<dbReference type="Pfam" id="PF00179">
    <property type="entry name" value="UQ_con"/>
    <property type="match status" value="1"/>
</dbReference>
<evidence type="ECO:0000256" key="3">
    <source>
        <dbReference type="ARBA" id="ARBA00022618"/>
    </source>
</evidence>
<evidence type="ECO:0000259" key="21">
    <source>
        <dbReference type="PROSITE" id="PS50127"/>
    </source>
</evidence>
<organism evidence="22 23">
    <name type="scientific">Vanessa tameamea</name>
    <name type="common">Kamehameha butterfly</name>
    <dbReference type="NCBI Taxonomy" id="334116"/>
    <lineage>
        <taxon>Eukaryota</taxon>
        <taxon>Metazoa</taxon>
        <taxon>Ecdysozoa</taxon>
        <taxon>Arthropoda</taxon>
        <taxon>Hexapoda</taxon>
        <taxon>Insecta</taxon>
        <taxon>Pterygota</taxon>
        <taxon>Neoptera</taxon>
        <taxon>Endopterygota</taxon>
        <taxon>Lepidoptera</taxon>
        <taxon>Glossata</taxon>
        <taxon>Ditrysia</taxon>
        <taxon>Papilionoidea</taxon>
        <taxon>Nymphalidae</taxon>
        <taxon>Nymphalinae</taxon>
        <taxon>Vanessa</taxon>
    </lineage>
</organism>
<evidence type="ECO:0000256" key="4">
    <source>
        <dbReference type="ARBA" id="ARBA00022679"/>
    </source>
</evidence>
<comment type="similarity">
    <text evidence="20">Belongs to the ubiquitin-conjugating enzyme family.</text>
</comment>
<evidence type="ECO:0000256" key="5">
    <source>
        <dbReference type="ARBA" id="ARBA00022741"/>
    </source>
</evidence>
<dbReference type="PROSITE" id="PS00183">
    <property type="entry name" value="UBC_1"/>
    <property type="match status" value="1"/>
</dbReference>
<dbReference type="AlphaFoldDB" id="A0A8B8HNX6"/>
<evidence type="ECO:0000256" key="13">
    <source>
        <dbReference type="ARBA" id="ARBA00039887"/>
    </source>
</evidence>
<evidence type="ECO:0000313" key="22">
    <source>
        <dbReference type="Proteomes" id="UP001652626"/>
    </source>
</evidence>
<gene>
    <name evidence="23" type="primary">Vih</name>
</gene>
<feature type="active site" description="Glycyl thioester intermediate" evidence="19">
    <location>
        <position position="147"/>
    </location>
</feature>
<dbReference type="Proteomes" id="UP001652626">
    <property type="component" value="Chromosome 25"/>
</dbReference>
<dbReference type="SMART" id="SM00212">
    <property type="entry name" value="UBCc"/>
    <property type="match status" value="1"/>
</dbReference>
<evidence type="ECO:0000313" key="23">
    <source>
        <dbReference type="RefSeq" id="XP_026485241.1"/>
    </source>
</evidence>
<keyword evidence="9" id="KW-0832">Ubl conjugation</keyword>
<keyword evidence="6" id="KW-0498">Mitosis</keyword>
<proteinExistence type="inferred from homology"/>